<dbReference type="UniPathway" id="UPA00392"/>
<dbReference type="PANTHER" id="PTHR46499">
    <property type="entry name" value="QUEUINE TRNA-RIBOSYLTRANSFERASE"/>
    <property type="match status" value="1"/>
</dbReference>
<comment type="pathway">
    <text evidence="4">tRNA modification; tRNA-queuosine biosynthesis.</text>
</comment>
<dbReference type="InterPro" id="IPR036511">
    <property type="entry name" value="TGT-like_sf"/>
</dbReference>
<feature type="binding site" evidence="4">
    <location>
        <position position="257"/>
    </location>
    <ligand>
        <name>substrate</name>
    </ligand>
</feature>
<reference evidence="6 7" key="1">
    <citation type="journal article" date="2016" name="Nat. Commun.">
        <title>Thousands of microbial genomes shed light on interconnected biogeochemical processes in an aquifer system.</title>
        <authorList>
            <person name="Anantharaman K."/>
            <person name="Brown C.T."/>
            <person name="Hug L.A."/>
            <person name="Sharon I."/>
            <person name="Castelle C.J."/>
            <person name="Probst A.J."/>
            <person name="Thomas B.C."/>
            <person name="Singh A."/>
            <person name="Wilkins M.J."/>
            <person name="Karaoz U."/>
            <person name="Brodie E.L."/>
            <person name="Williams K.H."/>
            <person name="Hubbard S.S."/>
            <person name="Banfield J.F."/>
        </authorList>
    </citation>
    <scope>NUCLEOTIDE SEQUENCE [LARGE SCALE GENOMIC DNA]</scope>
</reference>
<evidence type="ECO:0000256" key="3">
    <source>
        <dbReference type="ARBA" id="ARBA00022694"/>
    </source>
</evidence>
<dbReference type="Proteomes" id="UP000176965">
    <property type="component" value="Unassembled WGS sequence"/>
</dbReference>
<keyword evidence="2 4" id="KW-0808">Transferase</keyword>
<dbReference type="Gene3D" id="3.20.20.105">
    <property type="entry name" value="Queuine tRNA-ribosyltransferase-like"/>
    <property type="match status" value="1"/>
</dbReference>
<dbReference type="GO" id="GO:0046872">
    <property type="term" value="F:metal ion binding"/>
    <property type="evidence" value="ECO:0007669"/>
    <property type="project" value="UniProtKB-KW"/>
</dbReference>
<keyword evidence="4" id="KW-0671">Queuosine biosynthesis</keyword>
<dbReference type="EMBL" id="MHSQ01000039">
    <property type="protein sequence ID" value="OHA45917.1"/>
    <property type="molecule type" value="Genomic_DNA"/>
</dbReference>
<dbReference type="SUPFAM" id="SSF51713">
    <property type="entry name" value="tRNA-guanine transglycosylase"/>
    <property type="match status" value="1"/>
</dbReference>
<dbReference type="Pfam" id="PF01702">
    <property type="entry name" value="TGT"/>
    <property type="match status" value="2"/>
</dbReference>
<feature type="binding site" evidence="4">
    <location>
        <begin position="93"/>
        <end position="97"/>
    </location>
    <ligand>
        <name>substrate</name>
    </ligand>
</feature>
<dbReference type="GO" id="GO:0008616">
    <property type="term" value="P:tRNA queuosine(34) biosynthetic process"/>
    <property type="evidence" value="ECO:0007669"/>
    <property type="project" value="UniProtKB-UniRule"/>
</dbReference>
<comment type="cofactor">
    <cofactor evidence="4">
        <name>Zn(2+)</name>
        <dbReference type="ChEBI" id="CHEBI:29105"/>
    </cofactor>
    <text evidence="4">Binds 1 zinc ion per subunit.</text>
</comment>
<protein>
    <recommendedName>
        <fullName evidence="4">Queuine tRNA-ribosyltransferase</fullName>
        <ecNumber evidence="4">2.4.2.29</ecNumber>
    </recommendedName>
    <alternativeName>
        <fullName evidence="4">Guanine insertion enzyme</fullName>
    </alternativeName>
    <alternativeName>
        <fullName evidence="4">tRNA-guanine transglycosylase</fullName>
    </alternativeName>
</protein>
<evidence type="ECO:0000256" key="4">
    <source>
        <dbReference type="HAMAP-Rule" id="MF_00168"/>
    </source>
</evidence>
<dbReference type="PANTHER" id="PTHR46499:SF1">
    <property type="entry name" value="QUEUINE TRNA-RIBOSYLTRANSFERASE"/>
    <property type="match status" value="1"/>
</dbReference>
<keyword evidence="4" id="KW-0862">Zinc</keyword>
<feature type="binding site" evidence="4">
    <location>
        <position position="186"/>
    </location>
    <ligand>
        <name>substrate</name>
    </ligand>
</feature>
<feature type="binding site" evidence="4">
    <location>
        <position position="344"/>
    </location>
    <ligand>
        <name>Zn(2+)</name>
        <dbReference type="ChEBI" id="CHEBI:29105"/>
    </ligand>
</feature>
<gene>
    <name evidence="4" type="primary">tgt</name>
    <name evidence="6" type="ORF">A2541_02815</name>
</gene>
<evidence type="ECO:0000256" key="2">
    <source>
        <dbReference type="ARBA" id="ARBA00022679"/>
    </source>
</evidence>
<dbReference type="STRING" id="1802338.A2541_02815"/>
<keyword evidence="3 4" id="KW-0819">tRNA processing</keyword>
<comment type="function">
    <text evidence="4">Catalyzes the base-exchange of a guanine (G) residue with the queuine precursor 7-aminomethyl-7-deazaguanine (PreQ1) at position 34 (anticodon wobble position) in tRNAs with GU(N) anticodons (tRNA-Asp, -Asn, -His and -Tyr). Catalysis occurs through a double-displacement mechanism. The nucleophile active site attacks the C1' of nucleotide 34 to detach the guanine base from the RNA, forming a covalent enzyme-RNA intermediate. The proton acceptor active site deprotonates the incoming PreQ1, allowing a nucleophilic attack on the C1' of the ribose to form the product. After dissociation, two additional enzymatic reactions on the tRNA convert PreQ1 to queuine (Q), resulting in the hypermodified nucleoside queuosine (7-(((4,5-cis-dihydroxy-2-cyclopenten-1-yl)amino)methyl)-7-deazaguanosine).</text>
</comment>
<feature type="active site" description="Proton acceptor" evidence="4">
    <location>
        <position position="93"/>
    </location>
</feature>
<feature type="domain" description="tRNA-guanine(15) transglycosylase-like" evidence="5">
    <location>
        <begin position="143"/>
        <end position="406"/>
    </location>
</feature>
<keyword evidence="4" id="KW-0479">Metal-binding</keyword>
<feature type="binding site" evidence="4">
    <location>
        <position position="230"/>
    </location>
    <ligand>
        <name>substrate</name>
    </ligand>
</feature>
<feature type="region of interest" description="RNA binding; important for wobble base 34 recognition" evidence="4">
    <location>
        <begin position="309"/>
        <end position="313"/>
    </location>
</feature>
<dbReference type="NCBIfam" id="TIGR00449">
    <property type="entry name" value="tgt_general"/>
    <property type="match status" value="1"/>
</dbReference>
<feature type="binding site" evidence="4">
    <location>
        <position position="347"/>
    </location>
    <ligand>
        <name>Zn(2+)</name>
        <dbReference type="ChEBI" id="CHEBI:29105"/>
    </ligand>
</feature>
<dbReference type="InterPro" id="IPR050076">
    <property type="entry name" value="ArchSynthase1/Queuine_TRR"/>
</dbReference>
<dbReference type="GO" id="GO:0005737">
    <property type="term" value="C:cytoplasm"/>
    <property type="evidence" value="ECO:0007669"/>
    <property type="project" value="TreeGrafter"/>
</dbReference>
<feature type="region of interest" description="RNA binding" evidence="4">
    <location>
        <begin position="285"/>
        <end position="291"/>
    </location>
</feature>
<feature type="domain" description="tRNA-guanine(15) transglycosylase-like" evidence="5">
    <location>
        <begin position="16"/>
        <end position="105"/>
    </location>
</feature>
<proteinExistence type="inferred from homology"/>
<evidence type="ECO:0000313" key="7">
    <source>
        <dbReference type="Proteomes" id="UP000176965"/>
    </source>
</evidence>
<organism evidence="6 7">
    <name type="scientific">Candidatus Taylorbacteria bacterium RIFOXYD2_FULL_36_9</name>
    <dbReference type="NCBI Taxonomy" id="1802338"/>
    <lineage>
        <taxon>Bacteria</taxon>
        <taxon>Candidatus Tayloriibacteriota</taxon>
    </lineage>
</organism>
<accession>A0A1G2PC45</accession>
<feature type="active site" description="Nucleophile" evidence="4">
    <location>
        <position position="304"/>
    </location>
</feature>
<dbReference type="NCBIfam" id="TIGR00430">
    <property type="entry name" value="Q_tRNA_tgt"/>
    <property type="match status" value="1"/>
</dbReference>
<dbReference type="EC" id="2.4.2.29" evidence="4"/>
<sequence length="407" mass="45402">MSLNFKITKKIDGMLGRVGILKTAHGEIETPAFVVVGTKGTVKSLNPEQVKMAGAQVILANTYHLYLQPGDEAVKKMGGLGKMMNWSGPTMTDSGGFQIFSLGTAYKKGISKILHPVDPRPNGSSGRASLLIPERFDDSDAPRLAKIGPEGVSFTSHLDGSVHYLTPEKSIQIQHNLGADIIFAFDECTSPMEDLKYQEEALERTHNWAEKSLSEHKRLGGEQALFGIVQGGRDEKLRKKSAKFMSSLDFAGFGIGGSFAKEDMSTAVRWVNEILPEEKPRHLLGIGEPEDLFMGVENGVDLFDCVLPTRLGRNGTFYTKERKIHITNAEYRLDLTPVENNCQCYTCQNYSKAYIAHLFRGKEMLAGTLSSIHNIYFIVHLVKNIRQSILDDNFEEFKESFLKRYKK</sequence>
<keyword evidence="1 4" id="KW-0328">Glycosyltransferase</keyword>
<evidence type="ECO:0000256" key="1">
    <source>
        <dbReference type="ARBA" id="ARBA00022676"/>
    </source>
</evidence>
<evidence type="ECO:0000259" key="5">
    <source>
        <dbReference type="Pfam" id="PF01702"/>
    </source>
</evidence>
<comment type="similarity">
    <text evidence="4">Belongs to the queuine tRNA-ribosyltransferase family.</text>
</comment>
<feature type="binding site" evidence="4">
    <location>
        <position position="342"/>
    </location>
    <ligand>
        <name>Zn(2+)</name>
        <dbReference type="ChEBI" id="CHEBI:29105"/>
    </ligand>
</feature>
<dbReference type="InterPro" id="IPR002616">
    <property type="entry name" value="tRNA_ribo_trans-like"/>
</dbReference>
<feature type="binding site" evidence="4">
    <location>
        <position position="373"/>
    </location>
    <ligand>
        <name>Zn(2+)</name>
        <dbReference type="ChEBI" id="CHEBI:29105"/>
    </ligand>
</feature>
<comment type="caution">
    <text evidence="6">The sequence shown here is derived from an EMBL/GenBank/DDBJ whole genome shotgun (WGS) entry which is preliminary data.</text>
</comment>
<evidence type="ECO:0000313" key="6">
    <source>
        <dbReference type="EMBL" id="OHA45917.1"/>
    </source>
</evidence>
<comment type="catalytic activity">
    <reaction evidence="4">
        <text>7-aminomethyl-7-carbaguanine + guanosine(34) in tRNA = 7-aminomethyl-7-carbaguanosine(34) in tRNA + guanine</text>
        <dbReference type="Rhea" id="RHEA:24104"/>
        <dbReference type="Rhea" id="RHEA-COMP:10341"/>
        <dbReference type="Rhea" id="RHEA-COMP:10342"/>
        <dbReference type="ChEBI" id="CHEBI:16235"/>
        <dbReference type="ChEBI" id="CHEBI:58703"/>
        <dbReference type="ChEBI" id="CHEBI:74269"/>
        <dbReference type="ChEBI" id="CHEBI:82833"/>
        <dbReference type="EC" id="2.4.2.29"/>
    </reaction>
</comment>
<name>A0A1G2PC45_9BACT</name>
<dbReference type="InterPro" id="IPR004803">
    <property type="entry name" value="TGT"/>
</dbReference>
<comment type="subunit">
    <text evidence="4">Homodimer. Within each dimer, one monomer is responsible for RNA recognition and catalysis, while the other monomer binds to the replacement base PreQ1.</text>
</comment>
<dbReference type="HAMAP" id="MF_00168">
    <property type="entry name" value="Q_tRNA_Tgt"/>
    <property type="match status" value="1"/>
</dbReference>
<dbReference type="GO" id="GO:0008479">
    <property type="term" value="F:tRNA-guanosine(34) queuine transglycosylase activity"/>
    <property type="evidence" value="ECO:0007669"/>
    <property type="project" value="UniProtKB-UniRule"/>
</dbReference>
<dbReference type="AlphaFoldDB" id="A0A1G2PC45"/>